<dbReference type="InterPro" id="IPR004014">
    <property type="entry name" value="ATPase_P-typ_cation-transptr_N"/>
</dbReference>
<feature type="transmembrane region" description="Helical" evidence="13">
    <location>
        <begin position="367"/>
        <end position="387"/>
    </location>
</feature>
<protein>
    <recommendedName>
        <fullName evidence="13">Cation-transporting ATPase</fullName>
        <ecNumber evidence="13">7.2.2.-</ecNumber>
    </recommendedName>
</protein>
<evidence type="ECO:0000256" key="13">
    <source>
        <dbReference type="RuleBase" id="RU362082"/>
    </source>
</evidence>
<dbReference type="GO" id="GO:0015203">
    <property type="term" value="F:polyamine transmembrane transporter activity"/>
    <property type="evidence" value="ECO:0007669"/>
    <property type="project" value="TreeGrafter"/>
</dbReference>
<dbReference type="InterPro" id="IPR008250">
    <property type="entry name" value="ATPase_P-typ_transduc_dom_A_sf"/>
</dbReference>
<evidence type="ECO:0000313" key="19">
    <source>
        <dbReference type="WBParaSite" id="PSAMB.scaffold1407size31889.g12938.t1"/>
    </source>
</evidence>
<dbReference type="WBParaSite" id="PSAMB.scaffold1407size31889.g12938.t1">
    <property type="protein sequence ID" value="PSAMB.scaffold1407size31889.g12938.t1"/>
    <property type="gene ID" value="PSAMB.scaffold1407size31889.g12938"/>
</dbReference>
<feature type="transmembrane region" description="Helical" evidence="13">
    <location>
        <begin position="583"/>
        <end position="603"/>
    </location>
</feature>
<feature type="transmembrane region" description="Helical" evidence="13">
    <location>
        <begin position="187"/>
        <end position="208"/>
    </location>
</feature>
<dbReference type="PANTHER" id="PTHR45630">
    <property type="entry name" value="CATION-TRANSPORTING ATPASE-RELATED"/>
    <property type="match status" value="1"/>
</dbReference>
<dbReference type="GO" id="GO:0140358">
    <property type="term" value="F:P-type transmembrane transporter activity"/>
    <property type="evidence" value="ECO:0007669"/>
    <property type="project" value="InterPro"/>
</dbReference>
<dbReference type="AlphaFoldDB" id="A0A914V030"/>
<dbReference type="SUPFAM" id="SSF81653">
    <property type="entry name" value="Calcium ATPase, transduction domain A"/>
    <property type="match status" value="1"/>
</dbReference>
<keyword evidence="10 13" id="KW-1133">Transmembrane helix</keyword>
<dbReference type="Gene3D" id="2.70.150.10">
    <property type="entry name" value="Calcium-transporting ATPase, cytoplasmic transduction domain A"/>
    <property type="match status" value="1"/>
</dbReference>
<keyword evidence="8 13" id="KW-0460">Magnesium</keyword>
<dbReference type="Pfam" id="PF12409">
    <property type="entry name" value="P5-ATPase"/>
    <property type="match status" value="1"/>
</dbReference>
<evidence type="ECO:0000256" key="1">
    <source>
        <dbReference type="ARBA" id="ARBA00004141"/>
    </source>
</evidence>
<keyword evidence="3" id="KW-0597">Phosphoprotein</keyword>
<reference evidence="19" key="1">
    <citation type="submission" date="2022-11" db="UniProtKB">
        <authorList>
            <consortium name="WormBaseParasite"/>
        </authorList>
    </citation>
    <scope>IDENTIFICATION</scope>
</reference>
<comment type="subcellular location">
    <subcellularLocation>
        <location evidence="1 13">Membrane</location>
        <topology evidence="1 13">Multi-pass membrane protein</topology>
    </subcellularLocation>
</comment>
<name>A0A914V030_9BILA</name>
<comment type="caution">
    <text evidence="13">Lacks conserved residue(s) required for the propagation of feature annotation.</text>
</comment>
<feature type="region of interest" description="Disordered" evidence="14">
    <location>
        <begin position="1"/>
        <end position="30"/>
    </location>
</feature>
<evidence type="ECO:0000256" key="6">
    <source>
        <dbReference type="ARBA" id="ARBA00022741"/>
    </source>
</evidence>
<evidence type="ECO:0000256" key="10">
    <source>
        <dbReference type="ARBA" id="ARBA00022989"/>
    </source>
</evidence>
<keyword evidence="5 13" id="KW-0479">Metal-binding</keyword>
<evidence type="ECO:0000256" key="4">
    <source>
        <dbReference type="ARBA" id="ARBA00022692"/>
    </source>
</evidence>
<feature type="domain" description="P-type ATPase A" evidence="15">
    <location>
        <begin position="407"/>
        <end position="530"/>
    </location>
</feature>
<proteinExistence type="inferred from homology"/>
<feature type="domain" description="P5B-type ATPase N-terminal" evidence="17">
    <location>
        <begin position="175"/>
        <end position="284"/>
    </location>
</feature>
<evidence type="ECO:0000256" key="5">
    <source>
        <dbReference type="ARBA" id="ARBA00022723"/>
    </source>
</evidence>
<dbReference type="PANTHER" id="PTHR45630:SF8">
    <property type="entry name" value="CATION-TRANSPORTING ATPASE"/>
    <property type="match status" value="1"/>
</dbReference>
<evidence type="ECO:0000313" key="18">
    <source>
        <dbReference type="Proteomes" id="UP000887566"/>
    </source>
</evidence>
<keyword evidence="4 13" id="KW-0812">Transmembrane</keyword>
<comment type="similarity">
    <text evidence="2 13">Belongs to the cation transport ATPase (P-type) (TC 3.A.3) family. Type V subfamily.</text>
</comment>
<dbReference type="GO" id="GO:0046872">
    <property type="term" value="F:metal ion binding"/>
    <property type="evidence" value="ECO:0007669"/>
    <property type="project" value="UniProtKB-UniRule"/>
</dbReference>
<organism evidence="18 19">
    <name type="scientific">Plectus sambesii</name>
    <dbReference type="NCBI Taxonomy" id="2011161"/>
    <lineage>
        <taxon>Eukaryota</taxon>
        <taxon>Metazoa</taxon>
        <taxon>Ecdysozoa</taxon>
        <taxon>Nematoda</taxon>
        <taxon>Chromadorea</taxon>
        <taxon>Plectida</taxon>
        <taxon>Plectina</taxon>
        <taxon>Plectoidea</taxon>
        <taxon>Plectidae</taxon>
        <taxon>Plectus</taxon>
    </lineage>
</organism>
<accession>A0A914V030</accession>
<evidence type="ECO:0000256" key="8">
    <source>
        <dbReference type="ARBA" id="ARBA00022842"/>
    </source>
</evidence>
<dbReference type="Proteomes" id="UP000887566">
    <property type="component" value="Unplaced"/>
</dbReference>
<evidence type="ECO:0000259" key="16">
    <source>
        <dbReference type="Pfam" id="PF00690"/>
    </source>
</evidence>
<feature type="transmembrane region" description="Helical" evidence="13">
    <location>
        <begin position="339"/>
        <end position="361"/>
    </location>
</feature>
<keyword evidence="7 13" id="KW-0067">ATP-binding</keyword>
<dbReference type="FunFam" id="1.20.1110.10:FF:000023">
    <property type="entry name" value="Cation-transporting ATPase"/>
    <property type="match status" value="1"/>
</dbReference>
<evidence type="ECO:0000256" key="12">
    <source>
        <dbReference type="ARBA" id="ARBA00049360"/>
    </source>
</evidence>
<dbReference type="Pfam" id="PF00690">
    <property type="entry name" value="Cation_ATPase_N"/>
    <property type="match status" value="1"/>
</dbReference>
<dbReference type="InterPro" id="IPR023298">
    <property type="entry name" value="ATPase_P-typ_TM_dom_sf"/>
</dbReference>
<dbReference type="EC" id="7.2.2.-" evidence="13"/>
<dbReference type="GO" id="GO:0019829">
    <property type="term" value="F:ATPase-coupled monoatomic cation transmembrane transporter activity"/>
    <property type="evidence" value="ECO:0007669"/>
    <property type="project" value="UniProtKB-UniRule"/>
</dbReference>
<comment type="catalytic activity">
    <reaction evidence="12 13">
        <text>ATP + H2O = ADP + phosphate + H(+)</text>
        <dbReference type="Rhea" id="RHEA:13065"/>
        <dbReference type="ChEBI" id="CHEBI:15377"/>
        <dbReference type="ChEBI" id="CHEBI:15378"/>
        <dbReference type="ChEBI" id="CHEBI:30616"/>
        <dbReference type="ChEBI" id="CHEBI:43474"/>
        <dbReference type="ChEBI" id="CHEBI:456216"/>
    </reaction>
</comment>
<evidence type="ECO:0000259" key="17">
    <source>
        <dbReference type="Pfam" id="PF12409"/>
    </source>
</evidence>
<dbReference type="InterPro" id="IPR006544">
    <property type="entry name" value="P-type_TPase_V"/>
</dbReference>
<feature type="transmembrane region" description="Helical" evidence="13">
    <location>
        <begin position="544"/>
        <end position="563"/>
    </location>
</feature>
<dbReference type="GO" id="GO:0016020">
    <property type="term" value="C:membrane"/>
    <property type="evidence" value="ECO:0007669"/>
    <property type="project" value="UniProtKB-SubCell"/>
</dbReference>
<evidence type="ECO:0000256" key="3">
    <source>
        <dbReference type="ARBA" id="ARBA00022553"/>
    </source>
</evidence>
<dbReference type="InterPro" id="IPR047819">
    <property type="entry name" value="P5A-ATPase_N"/>
</dbReference>
<evidence type="ECO:0000256" key="2">
    <source>
        <dbReference type="ARBA" id="ARBA00006000"/>
    </source>
</evidence>
<dbReference type="GO" id="GO:0006874">
    <property type="term" value="P:intracellular calcium ion homeostasis"/>
    <property type="evidence" value="ECO:0007669"/>
    <property type="project" value="TreeGrafter"/>
</dbReference>
<feature type="compositionally biased region" description="Polar residues" evidence="14">
    <location>
        <begin position="19"/>
        <end position="30"/>
    </location>
</feature>
<keyword evidence="11 13" id="KW-0472">Membrane</keyword>
<keyword evidence="9 13" id="KW-1278">Translocase</keyword>
<sequence>MPPRTRAEYLGTRGLLAPPSSSHLSTRQTLNTASPATLTEKYTAVTDSGQNDRWACHCAVAPLQLQARKSESLEGTSSTELGEGWERATSTMRLVDHLLERVGRAAACLCRILLPVSFTTVKIRSQRSTRVAQTRAERSPLLSPAPSASVADVDDAISPSESMDGHTVVLRISDDAKIQIWGFRTNLLKTTLSVIGYILTLGFFRLLLHWQPKWHVSCTKDRCHLSEADTILVCDEHHIWTLRSMRVAEPGVGEQISLPCAGGDFLDVSELRFFTYRKLKYVWHPRVKKFTSVHSLDHEVPISRYHDWARSGEGLTDAEFARRLFVYGRNLIEVKLKPILVLLFKEAITPFYVFQVFSVTVWYNDNYVYYASVIVLMSVMSITVDVYQIRSQEKNLRDMVHSTDVIDVVRSGKVVALSSDQLVPGDLVHIPPHGCTLQCDAVLLNGTCIVNESMLTGESVPVTKVALPETDLTEEVDGAGPIYTNTEHAKHTLYCGTQVLQTRFYSGQPVQAIVIRTGYATLKGQLVRSIMYPKPVDFRFTKDLFKFVGVLAVIAAMGLAYSITVMIVNGSDVKKVILRSLDIITIVVPPALPAAMTIGIFAAQMRLKKRKIYCISPSTINTCGG</sequence>
<dbReference type="GO" id="GO:0005524">
    <property type="term" value="F:ATP binding"/>
    <property type="evidence" value="ECO:0007669"/>
    <property type="project" value="UniProtKB-UniRule"/>
</dbReference>
<evidence type="ECO:0000259" key="15">
    <source>
        <dbReference type="Pfam" id="PF00122"/>
    </source>
</evidence>
<evidence type="ECO:0000256" key="11">
    <source>
        <dbReference type="ARBA" id="ARBA00023136"/>
    </source>
</evidence>
<evidence type="ECO:0000256" key="14">
    <source>
        <dbReference type="SAM" id="MobiDB-lite"/>
    </source>
</evidence>
<dbReference type="Pfam" id="PF00122">
    <property type="entry name" value="E1-E2_ATPase"/>
    <property type="match status" value="1"/>
</dbReference>
<dbReference type="SUPFAM" id="SSF81665">
    <property type="entry name" value="Calcium ATPase, transmembrane domain M"/>
    <property type="match status" value="1"/>
</dbReference>
<feature type="domain" description="Cation-transporting P-type ATPase N-terminal" evidence="16">
    <location>
        <begin position="311"/>
        <end position="362"/>
    </location>
</feature>
<evidence type="ECO:0000256" key="7">
    <source>
        <dbReference type="ARBA" id="ARBA00022840"/>
    </source>
</evidence>
<dbReference type="InterPro" id="IPR059000">
    <property type="entry name" value="ATPase_P-type_domA"/>
</dbReference>
<evidence type="ECO:0000256" key="9">
    <source>
        <dbReference type="ARBA" id="ARBA00022967"/>
    </source>
</evidence>
<keyword evidence="6 13" id="KW-0547">Nucleotide-binding</keyword>
<keyword evidence="18" id="KW-1185">Reference proteome</keyword>